<dbReference type="Proteomes" id="UP000183843">
    <property type="component" value="Unassembled WGS sequence"/>
</dbReference>
<dbReference type="EMBL" id="FOJX01000011">
    <property type="protein sequence ID" value="SFB10003.1"/>
    <property type="molecule type" value="Genomic_DNA"/>
</dbReference>
<reference evidence="1 2" key="1">
    <citation type="submission" date="2016-10" db="EMBL/GenBank/DDBJ databases">
        <authorList>
            <person name="de Groot N.N."/>
        </authorList>
    </citation>
    <scope>NUCLEOTIDE SEQUENCE [LARGE SCALE GENOMIC DNA]</scope>
    <source>
        <strain evidence="1 2">L14</strain>
    </source>
</reference>
<dbReference type="RefSeq" id="WP_074816635.1">
    <property type="nucleotide sequence ID" value="NZ_FOJX01000011.1"/>
</dbReference>
<sequence>MANKHPVPPPPNKVCPERLQVSGRDGTLVEKFGIGELIRDKRMKGKSYRDITKEINEGNFIPNGYKISHNSIARWCRDNGLGGDFTAPTDEQIVNVYGTKVKALNLVNNAVDIISVELDELDGKVGRGEVEVGELKLVIDMLDKMTLRQQTLSSEIGAIQEKVYRYETVEKAMNLINDILRVKLSHEHYEEVMAAFRENPMLIEALRKIAPSNL</sequence>
<name>A0A1I0YCT6_SELRU</name>
<dbReference type="AlphaFoldDB" id="A0A1I0YCT6"/>
<accession>A0A1I0YCT6</accession>
<organism evidence="1 2">
    <name type="scientific">Selenomonas ruminantium</name>
    <dbReference type="NCBI Taxonomy" id="971"/>
    <lineage>
        <taxon>Bacteria</taxon>
        <taxon>Bacillati</taxon>
        <taxon>Bacillota</taxon>
        <taxon>Negativicutes</taxon>
        <taxon>Selenomonadales</taxon>
        <taxon>Selenomonadaceae</taxon>
        <taxon>Selenomonas</taxon>
    </lineage>
</organism>
<protein>
    <submittedName>
        <fullName evidence="1">Uncharacterized protein</fullName>
    </submittedName>
</protein>
<evidence type="ECO:0000313" key="2">
    <source>
        <dbReference type="Proteomes" id="UP000183843"/>
    </source>
</evidence>
<proteinExistence type="predicted"/>
<evidence type="ECO:0000313" key="1">
    <source>
        <dbReference type="EMBL" id="SFB10003.1"/>
    </source>
</evidence>
<gene>
    <name evidence="1" type="ORF">SAMN05216587_11120</name>
</gene>